<evidence type="ECO:0000256" key="3">
    <source>
        <dbReference type="ARBA" id="ARBA00012723"/>
    </source>
</evidence>
<keyword evidence="13" id="KW-1185">Reference proteome</keyword>
<dbReference type="Gene3D" id="1.20.1150.12">
    <property type="entry name" value="Endoplasmic reticulum resident protein 29, C-terminal domain"/>
    <property type="match status" value="1"/>
</dbReference>
<comment type="catalytic activity">
    <reaction evidence="1">
        <text>Catalyzes the rearrangement of -S-S- bonds in proteins.</text>
        <dbReference type="EC" id="5.3.4.1"/>
    </reaction>
</comment>
<dbReference type="GO" id="GO:0003756">
    <property type="term" value="F:protein disulfide isomerase activity"/>
    <property type="evidence" value="ECO:0007669"/>
    <property type="project" value="UniProtKB-EC"/>
</dbReference>
<name>A0A2C5Z2A3_9HYPO</name>
<dbReference type="FunFam" id="3.40.30.10:FF:000032">
    <property type="entry name" value="Protein disulfide-isomerase A6 homolog"/>
    <property type="match status" value="1"/>
</dbReference>
<comment type="caution">
    <text evidence="12">The sequence shown here is derived from an EMBL/GenBank/DDBJ whole genome shotgun (WGS) entry which is preliminary data.</text>
</comment>
<protein>
    <recommendedName>
        <fullName evidence="3">protein disulfide-isomerase</fullName>
        <ecNumber evidence="3">5.3.4.1</ecNumber>
    </recommendedName>
</protein>
<feature type="domain" description="Thioredoxin" evidence="11">
    <location>
        <begin position="10"/>
        <end position="132"/>
    </location>
</feature>
<dbReference type="CDD" id="cd00238">
    <property type="entry name" value="ERp29c"/>
    <property type="match status" value="1"/>
</dbReference>
<evidence type="ECO:0000256" key="2">
    <source>
        <dbReference type="ARBA" id="ARBA00006347"/>
    </source>
</evidence>
<dbReference type="InterPro" id="IPR017937">
    <property type="entry name" value="Thioredoxin_CS"/>
</dbReference>
<evidence type="ECO:0000256" key="1">
    <source>
        <dbReference type="ARBA" id="ARBA00001182"/>
    </source>
</evidence>
<dbReference type="EC" id="5.3.4.1" evidence="3"/>
<keyword evidence="5" id="KW-0677">Repeat</keyword>
<reference evidence="12 13" key="1">
    <citation type="submission" date="2017-06" db="EMBL/GenBank/DDBJ databases">
        <title>Ant-infecting Ophiocordyceps genomes reveal a high diversity of potential behavioral manipulation genes and a possible major role for enterotoxins.</title>
        <authorList>
            <person name="De Bekker C."/>
            <person name="Evans H.C."/>
            <person name="Brachmann A."/>
            <person name="Hughes D.P."/>
        </authorList>
    </citation>
    <scope>NUCLEOTIDE SEQUENCE [LARGE SCALE GENOMIC DNA]</scope>
    <source>
        <strain evidence="12 13">Map16</strain>
    </source>
</reference>
<dbReference type="CDD" id="cd02998">
    <property type="entry name" value="PDI_a_ERp38"/>
    <property type="match status" value="1"/>
</dbReference>
<dbReference type="PROSITE" id="PS51352">
    <property type="entry name" value="THIOREDOXIN_2"/>
    <property type="match status" value="2"/>
</dbReference>
<evidence type="ECO:0000256" key="5">
    <source>
        <dbReference type="ARBA" id="ARBA00022737"/>
    </source>
</evidence>
<dbReference type="AlphaFoldDB" id="A0A2C5Z2A3"/>
<dbReference type="Pfam" id="PF07749">
    <property type="entry name" value="ERp29"/>
    <property type="match status" value="1"/>
</dbReference>
<dbReference type="Pfam" id="PF00085">
    <property type="entry name" value="Thioredoxin"/>
    <property type="match status" value="2"/>
</dbReference>
<evidence type="ECO:0000259" key="11">
    <source>
        <dbReference type="PROSITE" id="PS51352"/>
    </source>
</evidence>
<evidence type="ECO:0000256" key="8">
    <source>
        <dbReference type="ARBA" id="ARBA00023284"/>
    </source>
</evidence>
<dbReference type="InterPro" id="IPR005788">
    <property type="entry name" value="PDI_thioredoxin-like_dom"/>
</dbReference>
<evidence type="ECO:0000313" key="13">
    <source>
        <dbReference type="Proteomes" id="UP000226431"/>
    </source>
</evidence>
<dbReference type="Gene3D" id="3.40.30.10">
    <property type="entry name" value="Glutaredoxin"/>
    <property type="match status" value="2"/>
</dbReference>
<feature type="chain" id="PRO_5012338243" description="protein disulfide-isomerase" evidence="10">
    <location>
        <begin position="23"/>
        <end position="370"/>
    </location>
</feature>
<evidence type="ECO:0000256" key="6">
    <source>
        <dbReference type="ARBA" id="ARBA00023157"/>
    </source>
</evidence>
<dbReference type="InterPro" id="IPR036249">
    <property type="entry name" value="Thioredoxin-like_sf"/>
</dbReference>
<dbReference type="InterPro" id="IPR051063">
    <property type="entry name" value="PDI"/>
</dbReference>
<dbReference type="Proteomes" id="UP000226431">
    <property type="component" value="Unassembled WGS sequence"/>
</dbReference>
<evidence type="ECO:0000256" key="9">
    <source>
        <dbReference type="RuleBase" id="RU004208"/>
    </source>
</evidence>
<keyword evidence="4 10" id="KW-0732">Signal</keyword>
<dbReference type="InterPro" id="IPR011679">
    <property type="entry name" value="ERp29_C"/>
</dbReference>
<dbReference type="PANTHER" id="PTHR45672">
    <property type="entry name" value="PROTEIN DISULFIDE-ISOMERASE C17H9.14C-RELATED"/>
    <property type="match status" value="1"/>
</dbReference>
<evidence type="ECO:0000313" key="12">
    <source>
        <dbReference type="EMBL" id="PHH73910.1"/>
    </source>
</evidence>
<keyword evidence="7" id="KW-0413">Isomerase</keyword>
<feature type="signal peptide" evidence="10">
    <location>
        <begin position="1"/>
        <end position="22"/>
    </location>
</feature>
<dbReference type="PRINTS" id="PR00421">
    <property type="entry name" value="THIOREDOXIN"/>
</dbReference>
<keyword evidence="6" id="KW-1015">Disulfide bond</keyword>
<dbReference type="OrthoDB" id="10264505at2759"/>
<evidence type="ECO:0000256" key="7">
    <source>
        <dbReference type="ARBA" id="ARBA00023235"/>
    </source>
</evidence>
<keyword evidence="8" id="KW-0676">Redox-active center</keyword>
<dbReference type="STRING" id="2004952.A0A2C5Z2A3"/>
<dbReference type="NCBIfam" id="TIGR01126">
    <property type="entry name" value="pdi_dom"/>
    <property type="match status" value="1"/>
</dbReference>
<sequence length="370" mass="40325">MVLMKKSFLLTVVSAVAAAASSAVIDLTPANFDKVVLKSGKPTLVEFFAPWCGHCKKLAPVYEELATSFQYAKDQVQIAKVDADAERSLGKRFDIQGFPTLKWFDGKSEKPEEYNDGRDFESLSAFITKKTSLKLKKKVEMPSNVVMLNDETFAETIGKKKNALVAFTAPWCGHCKTLAPTWEVVAGVFALDEDVVIAKVNCEAPDSKAVAESQGVASYPTIKWFSAGSEEGVLYEAARSEQGIIDYINEKAGTNRVPGGGLGPLAGTVASLDDMVAKFVGGDKLADVAAEVKKEAAKIKEGTQEKYAQYYVRVFEKLATSDSYAAKELARLDGMLTKGGLAPAKRDEFQRKTNVLRKFVDKVSEIKDEL</sequence>
<proteinExistence type="inferred from homology"/>
<evidence type="ECO:0000256" key="10">
    <source>
        <dbReference type="SAM" id="SignalP"/>
    </source>
</evidence>
<accession>A0A2C5Z2A3</accession>
<gene>
    <name evidence="12" type="ORF">CDD80_3469</name>
</gene>
<dbReference type="InterPro" id="IPR013766">
    <property type="entry name" value="Thioredoxin_domain"/>
</dbReference>
<feature type="domain" description="Thioredoxin" evidence="11">
    <location>
        <begin position="133"/>
        <end position="297"/>
    </location>
</feature>
<evidence type="ECO:0000256" key="4">
    <source>
        <dbReference type="ARBA" id="ARBA00022729"/>
    </source>
</evidence>
<dbReference type="PROSITE" id="PS00194">
    <property type="entry name" value="THIOREDOXIN_1"/>
    <property type="match status" value="2"/>
</dbReference>
<dbReference type="PANTHER" id="PTHR45672:SF11">
    <property type="entry name" value="PROTEIN DISULFIDE-ISOMERASE C17H9.14C"/>
    <property type="match status" value="1"/>
</dbReference>
<dbReference type="EMBL" id="NJES01000309">
    <property type="protein sequence ID" value="PHH73910.1"/>
    <property type="molecule type" value="Genomic_DNA"/>
</dbReference>
<comment type="similarity">
    <text evidence="2 9">Belongs to the protein disulfide isomerase family.</text>
</comment>
<dbReference type="GO" id="GO:0006457">
    <property type="term" value="P:protein folding"/>
    <property type="evidence" value="ECO:0007669"/>
    <property type="project" value="TreeGrafter"/>
</dbReference>
<dbReference type="SUPFAM" id="SSF52833">
    <property type="entry name" value="Thioredoxin-like"/>
    <property type="match status" value="2"/>
</dbReference>
<dbReference type="SUPFAM" id="SSF47933">
    <property type="entry name" value="ERP29 C domain-like"/>
    <property type="match status" value="1"/>
</dbReference>
<dbReference type="GO" id="GO:0005783">
    <property type="term" value="C:endoplasmic reticulum"/>
    <property type="evidence" value="ECO:0007669"/>
    <property type="project" value="InterPro"/>
</dbReference>
<dbReference type="InterPro" id="IPR036356">
    <property type="entry name" value="ERp29_C_sf"/>
</dbReference>
<organism evidence="12 13">
    <name type="scientific">Ophiocordyceps camponoti-rufipedis</name>
    <dbReference type="NCBI Taxonomy" id="2004952"/>
    <lineage>
        <taxon>Eukaryota</taxon>
        <taxon>Fungi</taxon>
        <taxon>Dikarya</taxon>
        <taxon>Ascomycota</taxon>
        <taxon>Pezizomycotina</taxon>
        <taxon>Sordariomycetes</taxon>
        <taxon>Hypocreomycetidae</taxon>
        <taxon>Hypocreales</taxon>
        <taxon>Ophiocordycipitaceae</taxon>
        <taxon>Ophiocordyceps</taxon>
    </lineage>
</organism>